<proteinExistence type="predicted"/>
<dbReference type="RefSeq" id="XP_047758806.1">
    <property type="nucleotide sequence ID" value="XM_047901615.1"/>
</dbReference>
<keyword evidence="2" id="KW-1185">Reference proteome</keyword>
<dbReference type="InterPro" id="IPR043519">
    <property type="entry name" value="NT_sf"/>
</dbReference>
<evidence type="ECO:0000313" key="2">
    <source>
        <dbReference type="Proteomes" id="UP000756132"/>
    </source>
</evidence>
<protein>
    <recommendedName>
        <fullName evidence="3">GrpB domain protein</fullName>
    </recommendedName>
</protein>
<evidence type="ECO:0008006" key="3">
    <source>
        <dbReference type="Google" id="ProtNLM"/>
    </source>
</evidence>
<dbReference type="AlphaFoldDB" id="A0A9Q8LBQ8"/>
<dbReference type="Gene3D" id="3.30.460.10">
    <property type="entry name" value="Beta Polymerase, domain 2"/>
    <property type="match status" value="1"/>
</dbReference>
<dbReference type="InterPro" id="IPR007344">
    <property type="entry name" value="GrpB/CoaE"/>
</dbReference>
<dbReference type="Proteomes" id="UP000756132">
    <property type="component" value="Chromosome 2"/>
</dbReference>
<organism evidence="1 2">
    <name type="scientific">Passalora fulva</name>
    <name type="common">Tomato leaf mold</name>
    <name type="synonym">Cladosporium fulvum</name>
    <dbReference type="NCBI Taxonomy" id="5499"/>
    <lineage>
        <taxon>Eukaryota</taxon>
        <taxon>Fungi</taxon>
        <taxon>Dikarya</taxon>
        <taxon>Ascomycota</taxon>
        <taxon>Pezizomycotina</taxon>
        <taxon>Dothideomycetes</taxon>
        <taxon>Dothideomycetidae</taxon>
        <taxon>Mycosphaerellales</taxon>
        <taxon>Mycosphaerellaceae</taxon>
        <taxon>Fulvia</taxon>
    </lineage>
</organism>
<sequence>MSSTNQTVNGVSIEDIVNSQEIPFDLVQRVAFRKVKAPEIAILPPDPQWVERFKTLKARIETVLQDSNAISILAINHIGSTSVPNLPAKAVIDIDLVLSDNTLSAEPHYVPQLEAAGFQFLLREPAWHEHRFFAGHEPMSCNLHVFGPHCAEVERHRIFRDRLKEHEDDRKLYAKTKMDCAAASREKNEIMDQYTARKQEVLRGILDRAFRGLGYLDEGQQHDVAA</sequence>
<dbReference type="PANTHER" id="PTHR34822">
    <property type="entry name" value="GRPB DOMAIN PROTEIN (AFU_ORTHOLOGUE AFUA_1G01530)"/>
    <property type="match status" value="1"/>
</dbReference>
<dbReference type="EMBL" id="CP090164">
    <property type="protein sequence ID" value="UJO14440.1"/>
    <property type="molecule type" value="Genomic_DNA"/>
</dbReference>
<dbReference type="Pfam" id="PF04229">
    <property type="entry name" value="GrpB"/>
    <property type="match status" value="1"/>
</dbReference>
<reference evidence="1" key="1">
    <citation type="submission" date="2021-12" db="EMBL/GenBank/DDBJ databases">
        <authorList>
            <person name="Zaccaron A."/>
            <person name="Stergiopoulos I."/>
        </authorList>
    </citation>
    <scope>NUCLEOTIDE SEQUENCE</scope>
    <source>
        <strain evidence="1">Race5_Kim</strain>
    </source>
</reference>
<accession>A0A9Q8LBQ8</accession>
<dbReference type="OrthoDB" id="630895at2759"/>
<evidence type="ECO:0000313" key="1">
    <source>
        <dbReference type="EMBL" id="UJO14440.1"/>
    </source>
</evidence>
<dbReference type="OMA" id="YAWFIKR"/>
<reference evidence="1" key="2">
    <citation type="journal article" date="2022" name="Microb. Genom.">
        <title>A chromosome-scale genome assembly of the tomato pathogen Cladosporium fulvum reveals a compartmentalized genome architecture and the presence of a dispensable chromosome.</title>
        <authorList>
            <person name="Zaccaron A.Z."/>
            <person name="Chen L.H."/>
            <person name="Samaras A."/>
            <person name="Stergiopoulos I."/>
        </authorList>
    </citation>
    <scope>NUCLEOTIDE SEQUENCE</scope>
    <source>
        <strain evidence="1">Race5_Kim</strain>
    </source>
</reference>
<dbReference type="SUPFAM" id="SSF81301">
    <property type="entry name" value="Nucleotidyltransferase"/>
    <property type="match status" value="1"/>
</dbReference>
<dbReference type="PANTHER" id="PTHR34822:SF1">
    <property type="entry name" value="GRPB FAMILY PROTEIN"/>
    <property type="match status" value="1"/>
</dbReference>
<dbReference type="KEGG" id="ffu:CLAFUR5_02467"/>
<gene>
    <name evidence="1" type="ORF">CLAFUR5_02467</name>
</gene>
<name>A0A9Q8LBQ8_PASFU</name>
<dbReference type="GeneID" id="71982345"/>